<gene>
    <name evidence="8" type="ORF">HYC85_021514</name>
</gene>
<feature type="binding site" evidence="6">
    <location>
        <position position="26"/>
    </location>
    <ligand>
        <name>Ca(2+)</name>
        <dbReference type="ChEBI" id="CHEBI:29108"/>
        <label>1</label>
    </ligand>
</feature>
<dbReference type="GO" id="GO:0009651">
    <property type="term" value="P:response to salt stress"/>
    <property type="evidence" value="ECO:0007669"/>
    <property type="project" value="TreeGrafter"/>
</dbReference>
<dbReference type="PANTHER" id="PTHR10502">
    <property type="entry name" value="ANNEXIN"/>
    <property type="match status" value="1"/>
</dbReference>
<dbReference type="GO" id="GO:0005886">
    <property type="term" value="C:plasma membrane"/>
    <property type="evidence" value="ECO:0007669"/>
    <property type="project" value="TreeGrafter"/>
</dbReference>
<dbReference type="GO" id="GO:0005509">
    <property type="term" value="F:calcium ion binding"/>
    <property type="evidence" value="ECO:0007669"/>
    <property type="project" value="InterPro"/>
</dbReference>
<feature type="binding site" evidence="6">
    <location>
        <position position="28"/>
    </location>
    <ligand>
        <name>Ca(2+)</name>
        <dbReference type="ChEBI" id="CHEBI:29108"/>
        <label>1</label>
    </ligand>
</feature>
<keyword evidence="9" id="KW-1185">Reference proteome</keyword>
<dbReference type="GO" id="GO:0005544">
    <property type="term" value="F:calcium-dependent phospholipid binding"/>
    <property type="evidence" value="ECO:0007669"/>
    <property type="project" value="UniProtKB-KW"/>
</dbReference>
<dbReference type="GO" id="GO:0009414">
    <property type="term" value="P:response to water deprivation"/>
    <property type="evidence" value="ECO:0007669"/>
    <property type="project" value="TreeGrafter"/>
</dbReference>
<evidence type="ECO:0000256" key="4">
    <source>
        <dbReference type="ARBA" id="ARBA00023216"/>
    </source>
</evidence>
<evidence type="ECO:0000256" key="5">
    <source>
        <dbReference type="ARBA" id="ARBA00023302"/>
    </source>
</evidence>
<dbReference type="PRINTS" id="PR00196">
    <property type="entry name" value="ANNEXIN"/>
</dbReference>
<dbReference type="PANTHER" id="PTHR10502:SF220">
    <property type="entry name" value="ANNEXIN D2"/>
    <property type="match status" value="1"/>
</dbReference>
<dbReference type="InterPro" id="IPR037104">
    <property type="entry name" value="Annexin_sf"/>
</dbReference>
<dbReference type="Pfam" id="PF00191">
    <property type="entry name" value="Annexin"/>
    <property type="match status" value="2"/>
</dbReference>
<dbReference type="InterPro" id="IPR011990">
    <property type="entry name" value="TPR-like_helical_dom_sf"/>
</dbReference>
<reference evidence="9" key="1">
    <citation type="journal article" date="2020" name="Nat. Commun.">
        <title>Genome assembly of wild tea tree DASZ reveals pedigree and selection history of tea varieties.</title>
        <authorList>
            <person name="Zhang W."/>
            <person name="Zhang Y."/>
            <person name="Qiu H."/>
            <person name="Guo Y."/>
            <person name="Wan H."/>
            <person name="Zhang X."/>
            <person name="Scossa F."/>
            <person name="Alseekh S."/>
            <person name="Zhang Q."/>
            <person name="Wang P."/>
            <person name="Xu L."/>
            <person name="Schmidt M.H."/>
            <person name="Jia X."/>
            <person name="Li D."/>
            <person name="Zhu A."/>
            <person name="Guo F."/>
            <person name="Chen W."/>
            <person name="Ni D."/>
            <person name="Usadel B."/>
            <person name="Fernie A.R."/>
            <person name="Wen W."/>
        </authorList>
    </citation>
    <scope>NUCLEOTIDE SEQUENCE [LARGE SCALE GENOMIC DNA]</scope>
    <source>
        <strain evidence="9">cv. G240</strain>
    </source>
</reference>
<dbReference type="PROSITE" id="PS51897">
    <property type="entry name" value="ANNEXIN_2"/>
    <property type="match status" value="2"/>
</dbReference>
<dbReference type="InterPro" id="IPR001464">
    <property type="entry name" value="Annexin"/>
</dbReference>
<dbReference type="GO" id="GO:0009408">
    <property type="term" value="P:response to heat"/>
    <property type="evidence" value="ECO:0007669"/>
    <property type="project" value="TreeGrafter"/>
</dbReference>
<proteinExistence type="predicted"/>
<dbReference type="EMBL" id="JACBKZ010000010">
    <property type="protein sequence ID" value="KAF5940347.1"/>
    <property type="molecule type" value="Genomic_DNA"/>
</dbReference>
<evidence type="ECO:0000313" key="9">
    <source>
        <dbReference type="Proteomes" id="UP000593564"/>
    </source>
</evidence>
<feature type="binding site" evidence="6">
    <location>
        <position position="24"/>
    </location>
    <ligand>
        <name>Ca(2+)</name>
        <dbReference type="ChEBI" id="CHEBI:29108"/>
        <label>1</label>
    </ligand>
</feature>
<feature type="domain" description="Tetratricopeptide repeat protein 5 OB fold" evidence="7">
    <location>
        <begin position="298"/>
        <end position="410"/>
    </location>
</feature>
<accession>A0A7J7GIP7</accession>
<dbReference type="InterPro" id="IPR038645">
    <property type="entry name" value="TTC5_OB_sf"/>
</dbReference>
<keyword evidence="3 6" id="KW-0106">Calcium</keyword>
<keyword evidence="2" id="KW-0677">Repeat</keyword>
<evidence type="ECO:0000256" key="2">
    <source>
        <dbReference type="ARBA" id="ARBA00022737"/>
    </source>
</evidence>
<name>A0A7J7GIP7_CAMSI</name>
<keyword evidence="4" id="KW-0041">Annexin</keyword>
<dbReference type="InterPro" id="IPR032076">
    <property type="entry name" value="TTC5_OB"/>
</dbReference>
<dbReference type="GO" id="GO:0001786">
    <property type="term" value="F:phosphatidylserine binding"/>
    <property type="evidence" value="ECO:0007669"/>
    <property type="project" value="TreeGrafter"/>
</dbReference>
<keyword evidence="1 6" id="KW-0479">Metal-binding</keyword>
<dbReference type="Pfam" id="PF16669">
    <property type="entry name" value="TTC5_OB"/>
    <property type="match status" value="1"/>
</dbReference>
<evidence type="ECO:0000259" key="7">
    <source>
        <dbReference type="Pfam" id="PF16669"/>
    </source>
</evidence>
<organism evidence="8 9">
    <name type="scientific">Camellia sinensis</name>
    <name type="common">Tea plant</name>
    <name type="synonym">Thea sinensis</name>
    <dbReference type="NCBI Taxonomy" id="4442"/>
    <lineage>
        <taxon>Eukaryota</taxon>
        <taxon>Viridiplantae</taxon>
        <taxon>Streptophyta</taxon>
        <taxon>Embryophyta</taxon>
        <taxon>Tracheophyta</taxon>
        <taxon>Spermatophyta</taxon>
        <taxon>Magnoliopsida</taxon>
        <taxon>eudicotyledons</taxon>
        <taxon>Gunneridae</taxon>
        <taxon>Pentapetalae</taxon>
        <taxon>asterids</taxon>
        <taxon>Ericales</taxon>
        <taxon>Theaceae</taxon>
        <taxon>Camellia</taxon>
    </lineage>
</organism>
<dbReference type="Gene3D" id="2.40.50.550">
    <property type="match status" value="1"/>
</dbReference>
<comment type="caution">
    <text evidence="8">The sequence shown here is derived from an EMBL/GenBank/DDBJ whole genome shotgun (WGS) entry which is preliminary data.</text>
</comment>
<dbReference type="AlphaFoldDB" id="A0A7J7GIP7"/>
<dbReference type="SUPFAM" id="SSF47874">
    <property type="entry name" value="Annexin"/>
    <property type="match status" value="1"/>
</dbReference>
<dbReference type="PRINTS" id="PR01814">
    <property type="entry name" value="ANNEXINPLANT"/>
</dbReference>
<evidence type="ECO:0000256" key="6">
    <source>
        <dbReference type="PIRSR" id="PIRSR609118-1"/>
    </source>
</evidence>
<dbReference type="SMART" id="SM00335">
    <property type="entry name" value="ANX"/>
    <property type="match status" value="2"/>
</dbReference>
<dbReference type="FunFam" id="1.10.220.10:FF:000006">
    <property type="entry name" value="Annexin"/>
    <property type="match status" value="1"/>
</dbReference>
<dbReference type="Gene3D" id="1.10.220.10">
    <property type="entry name" value="Annexin"/>
    <property type="match status" value="2"/>
</dbReference>
<dbReference type="GO" id="GO:0005737">
    <property type="term" value="C:cytoplasm"/>
    <property type="evidence" value="ECO:0007669"/>
    <property type="project" value="TreeGrafter"/>
</dbReference>
<protein>
    <recommendedName>
        <fullName evidence="7">Tetratricopeptide repeat protein 5 OB fold domain-containing protein</fullName>
    </recommendedName>
</protein>
<feature type="binding site" evidence="6">
    <location>
        <position position="68"/>
    </location>
    <ligand>
        <name>Ca(2+)</name>
        <dbReference type="ChEBI" id="CHEBI:29108"/>
        <label>1</label>
    </ligand>
</feature>
<dbReference type="FunFam" id="1.10.220.10:FF:000008">
    <property type="entry name" value="Annexin"/>
    <property type="match status" value="1"/>
</dbReference>
<dbReference type="Proteomes" id="UP000593564">
    <property type="component" value="Unassembled WGS sequence"/>
</dbReference>
<dbReference type="GO" id="GO:0009409">
    <property type="term" value="P:response to cold"/>
    <property type="evidence" value="ECO:0007669"/>
    <property type="project" value="TreeGrafter"/>
</dbReference>
<evidence type="ECO:0000256" key="1">
    <source>
        <dbReference type="ARBA" id="ARBA00022723"/>
    </source>
</evidence>
<dbReference type="InterPro" id="IPR009118">
    <property type="entry name" value="AnnexinD_plant"/>
</dbReference>
<evidence type="ECO:0000313" key="8">
    <source>
        <dbReference type="EMBL" id="KAF5940347.1"/>
    </source>
</evidence>
<reference evidence="8 9" key="2">
    <citation type="submission" date="2020-07" db="EMBL/GenBank/DDBJ databases">
        <title>Genome assembly of wild tea tree DASZ reveals pedigree and selection history of tea varieties.</title>
        <authorList>
            <person name="Zhang W."/>
        </authorList>
    </citation>
    <scope>NUCLEOTIDE SEQUENCE [LARGE SCALE GENOMIC DNA]</scope>
    <source>
        <strain evidence="9">cv. G240</strain>
        <tissue evidence="8">Leaf</tissue>
    </source>
</reference>
<evidence type="ECO:0000256" key="3">
    <source>
        <dbReference type="ARBA" id="ARBA00022837"/>
    </source>
</evidence>
<dbReference type="Gene3D" id="1.25.40.10">
    <property type="entry name" value="Tetratricopeptide repeat domain"/>
    <property type="match status" value="1"/>
</dbReference>
<sequence length="418" mass="47661">MATLKVPPSVPSPAEDSEQLRKAFAGWGTNEALIIQILAHRNSAQRNLIRKTYADTYGEDLLKELDKELSSDFERRVLLWTLDHAERDAFVANEATKRFTASNWVLMEIACSRSSYDLFMVRQAYHARYKRSLEEDVAYHTTGDYRKLLVPLVTSFRYEGDEVNMTLAKSEAKILNEKMSGKAYNEEEVLGLERLVFRQPSPTGTLRRTPPLVQYRRQFLQEEAAAETGVNKYLENYERALTNFESAASRDPGLNAAEEAHKIVNLLDKLESLLRGQTKTKRLVSLASSLAAVNLNPSYRRATIDSLSEGLNKQVAIIGKVLFFVKHENVAPLYYLVCDSNHFCYVLSVYGIRDDAIKEGDQLTLVEPNYRNVDFSWKGKFYQFRSVRVDFLEQVLVNGKALSFQQAVRSSIHAQHKP</sequence>
<keyword evidence="5" id="KW-0111">Calcium/phospholipid-binding</keyword>
<dbReference type="InterPro" id="IPR018502">
    <property type="entry name" value="Annexin_repeat"/>
</dbReference>